<evidence type="ECO:0000313" key="8">
    <source>
        <dbReference type="Proteomes" id="UP000465031"/>
    </source>
</evidence>
<organism evidence="5 7">
    <name type="scientific">Rathayibacter tanaceti</name>
    <dbReference type="NCBI Taxonomy" id="1671680"/>
    <lineage>
        <taxon>Bacteria</taxon>
        <taxon>Bacillati</taxon>
        <taxon>Actinomycetota</taxon>
        <taxon>Actinomycetes</taxon>
        <taxon>Micrococcales</taxon>
        <taxon>Microbacteriaceae</taxon>
        <taxon>Rathayibacter</taxon>
    </lineage>
</organism>
<dbReference type="InterPro" id="IPR029044">
    <property type="entry name" value="Nucleotide-diphossugar_trans"/>
</dbReference>
<dbReference type="InterPro" id="IPR039528">
    <property type="entry name" value="DPM1-like"/>
</dbReference>
<dbReference type="RefSeq" id="WP_068208847.1">
    <property type="nucleotide sequence ID" value="NZ_CP047186.1"/>
</dbReference>
<evidence type="ECO:0000313" key="5">
    <source>
        <dbReference type="EMBL" id="KZX22016.1"/>
    </source>
</evidence>
<dbReference type="GO" id="GO:0047267">
    <property type="term" value="F:undecaprenyl-phosphate mannosyltransferase activity"/>
    <property type="evidence" value="ECO:0007669"/>
    <property type="project" value="UniProtKB-EC"/>
</dbReference>
<evidence type="ECO:0000256" key="1">
    <source>
        <dbReference type="ARBA" id="ARBA00006739"/>
    </source>
</evidence>
<dbReference type="FunFam" id="3.90.550.10:FF:000122">
    <property type="entry name" value="Dolichol-phosphate mannosyltransferase subunit 1"/>
    <property type="match status" value="1"/>
</dbReference>
<dbReference type="GO" id="GO:0009247">
    <property type="term" value="P:glycolipid biosynthetic process"/>
    <property type="evidence" value="ECO:0007669"/>
    <property type="project" value="TreeGrafter"/>
</dbReference>
<dbReference type="PATRIC" id="fig|1671680.3.peg.914"/>
<evidence type="ECO:0000256" key="2">
    <source>
        <dbReference type="ARBA" id="ARBA00022676"/>
    </source>
</evidence>
<keyword evidence="7" id="KW-1185">Reference proteome</keyword>
<keyword evidence="3 5" id="KW-0808">Transferase</keyword>
<dbReference type="GO" id="GO:0004582">
    <property type="term" value="F:dolichyl-phosphate beta-D-mannosyltransferase activity"/>
    <property type="evidence" value="ECO:0007669"/>
    <property type="project" value="InterPro"/>
</dbReference>
<evidence type="ECO:0000313" key="7">
    <source>
        <dbReference type="Proteomes" id="UP000076717"/>
    </source>
</evidence>
<dbReference type="PANTHER" id="PTHR43398">
    <property type="entry name" value="DOLICHOL-PHOSPHATE MANNOSYLTRANSFERASE SUBUNIT 1"/>
    <property type="match status" value="1"/>
</dbReference>
<dbReference type="AlphaFoldDB" id="A0A166I9Z1"/>
<dbReference type="Gene3D" id="3.90.550.10">
    <property type="entry name" value="Spore Coat Polysaccharide Biosynthesis Protein SpsA, Chain A"/>
    <property type="match status" value="1"/>
</dbReference>
<reference evidence="5 7" key="1">
    <citation type="submission" date="2015-08" db="EMBL/GenBank/DDBJ databases">
        <title>Draft Genome Sequence of Rathayibacter sp. Strain VKM Ac-2596 Isolated from Leaf Gall Induced by Plant-Parasitic Nematodes.</title>
        <authorList>
            <person name="Vasilenko O.V."/>
            <person name="Starodumova I.P."/>
            <person name="Tarlachkov S.V."/>
            <person name="Dorofeeva L.V."/>
            <person name="Evtushenko L.I."/>
        </authorList>
    </citation>
    <scope>NUCLEOTIDE SEQUENCE [LARGE SCALE GENOMIC DNA]</scope>
    <source>
        <strain evidence="5 7">VKM Ac-2596</strain>
    </source>
</reference>
<evidence type="ECO:0000259" key="4">
    <source>
        <dbReference type="Pfam" id="PF00535"/>
    </source>
</evidence>
<dbReference type="EC" id="2.4.1.54" evidence="5"/>
<comment type="similarity">
    <text evidence="1">Belongs to the glycosyltransferase 2 family.</text>
</comment>
<dbReference type="Pfam" id="PF00535">
    <property type="entry name" value="Glycos_transf_2"/>
    <property type="match status" value="1"/>
</dbReference>
<reference evidence="8" key="2">
    <citation type="submission" date="2019-12" db="EMBL/GenBank/DDBJ databases">
        <title>Complete and draft genome sequences of new strains and members of some known species of the genus Rathayibacter isolated from plants.</title>
        <authorList>
            <person name="Tarlachkov S.V."/>
            <person name="Starodumova I.P."/>
            <person name="Dorofeeva L.V."/>
            <person name="Prisyazhnaya N.V."/>
            <person name="Leyn S."/>
            <person name="Zlamal J."/>
            <person name="Elan M."/>
            <person name="Osterman A.L."/>
            <person name="Nadler S."/>
            <person name="Subbotin S.A."/>
            <person name="Evtushenko L.I."/>
        </authorList>
    </citation>
    <scope>NUCLEOTIDE SEQUENCE [LARGE SCALE GENOMIC DNA]</scope>
    <source>
        <strain evidence="8">VKM Ac-2761</strain>
    </source>
</reference>
<evidence type="ECO:0000313" key="6">
    <source>
        <dbReference type="EMBL" id="QHC56018.1"/>
    </source>
</evidence>
<dbReference type="GO" id="GO:0016020">
    <property type="term" value="C:membrane"/>
    <property type="evidence" value="ECO:0007669"/>
    <property type="project" value="GOC"/>
</dbReference>
<dbReference type="Proteomes" id="UP000465031">
    <property type="component" value="Chromosome"/>
</dbReference>
<dbReference type="PANTHER" id="PTHR43398:SF1">
    <property type="entry name" value="DOLICHOL-PHOSPHATE MANNOSYLTRANSFERASE SUBUNIT 1"/>
    <property type="match status" value="1"/>
</dbReference>
<name>A0A166I9Z1_9MICO</name>
<dbReference type="KEGG" id="rte:GSU10_10490"/>
<dbReference type="Proteomes" id="UP000076717">
    <property type="component" value="Unassembled WGS sequence"/>
</dbReference>
<dbReference type="SUPFAM" id="SSF53448">
    <property type="entry name" value="Nucleotide-diphospho-sugar transferases"/>
    <property type="match status" value="1"/>
</dbReference>
<dbReference type="CDD" id="cd06442">
    <property type="entry name" value="DPM1_like"/>
    <property type="match status" value="1"/>
</dbReference>
<keyword evidence="2 5" id="KW-0328">Glycosyltransferase</keyword>
<reference evidence="6" key="3">
    <citation type="submission" date="2019-12" db="EMBL/GenBank/DDBJ databases">
        <title>Complete and Draft Genome Sequences of New Strains and Members of Some Known Species of the Genus Rathayibacter isolated from Plants.</title>
        <authorList>
            <person name="Tarlachkov S.V."/>
            <person name="Starodumova I.P."/>
            <person name="Dorofeeva L.V."/>
            <person name="Prisyazhnaya N.V."/>
            <person name="Leyn S.A."/>
            <person name="Zlamal J.E."/>
            <person name="Elane M.L."/>
            <person name="Osterman A.L."/>
            <person name="Nadler S.A."/>
            <person name="Subbotin S.A."/>
            <person name="Evtushenko L.I."/>
        </authorList>
    </citation>
    <scope>NUCLEOTIDE SEQUENCE</scope>
    <source>
        <strain evidence="6">VKM Ac-2761</strain>
    </source>
</reference>
<dbReference type="EMBL" id="LIIN01000018">
    <property type="protein sequence ID" value="KZX22016.1"/>
    <property type="molecule type" value="Genomic_DNA"/>
</dbReference>
<evidence type="ECO:0000256" key="3">
    <source>
        <dbReference type="ARBA" id="ARBA00022679"/>
    </source>
</evidence>
<proteinExistence type="inferred from homology"/>
<dbReference type="InterPro" id="IPR001173">
    <property type="entry name" value="Glyco_trans_2-like"/>
</dbReference>
<sequence>MLSLTIVTPTYNEADNVGELLRRLAAAAAAEPDVLVRSVIVDDSSPDGTAERARALGAQLSTGTFSVEVLSRAAKEGLGAAYLWAFEQVLGREDPPTHILQMDADLSHDPAYLSDFLREVRAGADLVVASRYIPGGGTPDWTLDRKILSRGGNLYSRALLGSRLTDWTGGFNLFSRELLERIHFETVDATGYGFQIALKHRASVAARQVREIPIVFLDRTEGTSKIPGNTMLRSLVLVLRIRLGRDSSR</sequence>
<dbReference type="EMBL" id="CP047186">
    <property type="protein sequence ID" value="QHC56018.1"/>
    <property type="molecule type" value="Genomic_DNA"/>
</dbReference>
<accession>A0A166I9Z1</accession>
<feature type="domain" description="Glycosyltransferase 2-like" evidence="4">
    <location>
        <begin position="5"/>
        <end position="182"/>
    </location>
</feature>
<protein>
    <submittedName>
        <fullName evidence="6">Glycosyltransferase</fullName>
    </submittedName>
    <submittedName>
        <fullName evidence="5">Undecaprenyl-phosphate mannosyltransferase</fullName>
        <ecNumber evidence="5">2.4.1.54</ecNumber>
    </submittedName>
</protein>
<gene>
    <name evidence="5" type="ORF">ACH61_00870</name>
    <name evidence="6" type="ORF">GSU10_10490</name>
</gene>
<dbReference type="OrthoDB" id="9810303at2"/>